<name>A0A2J6RPI0_HYAVF</name>
<dbReference type="STRING" id="1149755.A0A2J6RPI0"/>
<dbReference type="EMBL" id="KZ613945">
    <property type="protein sequence ID" value="PMD40422.1"/>
    <property type="molecule type" value="Genomic_DNA"/>
</dbReference>
<reference evidence="2 3" key="1">
    <citation type="submission" date="2016-04" db="EMBL/GenBank/DDBJ databases">
        <title>A degradative enzymes factory behind the ericoid mycorrhizal symbiosis.</title>
        <authorList>
            <consortium name="DOE Joint Genome Institute"/>
            <person name="Martino E."/>
            <person name="Morin E."/>
            <person name="Grelet G."/>
            <person name="Kuo A."/>
            <person name="Kohler A."/>
            <person name="Daghino S."/>
            <person name="Barry K."/>
            <person name="Choi C."/>
            <person name="Cichocki N."/>
            <person name="Clum A."/>
            <person name="Copeland A."/>
            <person name="Hainaut M."/>
            <person name="Haridas S."/>
            <person name="Labutti K."/>
            <person name="Lindquist E."/>
            <person name="Lipzen A."/>
            <person name="Khouja H.-R."/>
            <person name="Murat C."/>
            <person name="Ohm R."/>
            <person name="Olson A."/>
            <person name="Spatafora J."/>
            <person name="Veneault-Fourrey C."/>
            <person name="Henrissat B."/>
            <person name="Grigoriev I."/>
            <person name="Martin F."/>
            <person name="Perotto S."/>
        </authorList>
    </citation>
    <scope>NUCLEOTIDE SEQUENCE [LARGE SCALE GENOMIC DNA]</scope>
    <source>
        <strain evidence="2 3">F</strain>
    </source>
</reference>
<dbReference type="InterPro" id="IPR052895">
    <property type="entry name" value="HetReg/Transcr_Mod"/>
</dbReference>
<keyword evidence="3" id="KW-1185">Reference proteome</keyword>
<dbReference type="OrthoDB" id="2157530at2759"/>
<organism evidence="2 3">
    <name type="scientific">Hyaloscypha variabilis (strain UAMH 11265 / GT02V1 / F)</name>
    <name type="common">Meliniomyces variabilis</name>
    <dbReference type="NCBI Taxonomy" id="1149755"/>
    <lineage>
        <taxon>Eukaryota</taxon>
        <taxon>Fungi</taxon>
        <taxon>Dikarya</taxon>
        <taxon>Ascomycota</taxon>
        <taxon>Pezizomycotina</taxon>
        <taxon>Leotiomycetes</taxon>
        <taxon>Helotiales</taxon>
        <taxon>Hyaloscyphaceae</taxon>
        <taxon>Hyaloscypha</taxon>
        <taxon>Hyaloscypha variabilis</taxon>
    </lineage>
</organism>
<proteinExistence type="predicted"/>
<accession>A0A2J6RPI0</accession>
<feature type="non-terminal residue" evidence="2">
    <location>
        <position position="120"/>
    </location>
</feature>
<dbReference type="AlphaFoldDB" id="A0A2J6RPI0"/>
<dbReference type="Pfam" id="PF06985">
    <property type="entry name" value="HET"/>
    <property type="match status" value="1"/>
</dbReference>
<evidence type="ECO:0000313" key="3">
    <source>
        <dbReference type="Proteomes" id="UP000235786"/>
    </source>
</evidence>
<dbReference type="PANTHER" id="PTHR24148:SF64">
    <property type="entry name" value="HETEROKARYON INCOMPATIBILITY DOMAIN-CONTAINING PROTEIN"/>
    <property type="match status" value="1"/>
</dbReference>
<evidence type="ECO:0000259" key="1">
    <source>
        <dbReference type="Pfam" id="PF06985"/>
    </source>
</evidence>
<protein>
    <recommendedName>
        <fullName evidence="1">Heterokaryon incompatibility domain-containing protein</fullName>
    </recommendedName>
</protein>
<dbReference type="InterPro" id="IPR010730">
    <property type="entry name" value="HET"/>
</dbReference>
<evidence type="ECO:0000313" key="2">
    <source>
        <dbReference type="EMBL" id="PMD40422.1"/>
    </source>
</evidence>
<dbReference type="PANTHER" id="PTHR24148">
    <property type="entry name" value="ANKYRIN REPEAT DOMAIN-CONTAINING PROTEIN 39 HOMOLOG-RELATED"/>
    <property type="match status" value="1"/>
</dbReference>
<sequence>SDDFRLLEILPGQGLDRITCNIIQPPGTRGLKYECISYRAGDPKEVLEIEVNGHSFNAFASLGAALRKIRLPDRSRVVWADQICINQKDVEERGSQVSIMRKFYEEAECVFAWLGHLEGG</sequence>
<dbReference type="Proteomes" id="UP000235786">
    <property type="component" value="Unassembled WGS sequence"/>
</dbReference>
<feature type="domain" description="Heterokaryon incompatibility" evidence="1">
    <location>
        <begin position="33"/>
        <end position="116"/>
    </location>
</feature>
<feature type="non-terminal residue" evidence="2">
    <location>
        <position position="1"/>
    </location>
</feature>
<gene>
    <name evidence="2" type="ORF">L207DRAFT_387473</name>
</gene>